<evidence type="ECO:0000313" key="1">
    <source>
        <dbReference type="EMBL" id="KAI3917577.1"/>
    </source>
</evidence>
<organism evidence="1 2">
    <name type="scientific">Papaver atlanticum</name>
    <dbReference type="NCBI Taxonomy" id="357466"/>
    <lineage>
        <taxon>Eukaryota</taxon>
        <taxon>Viridiplantae</taxon>
        <taxon>Streptophyta</taxon>
        <taxon>Embryophyta</taxon>
        <taxon>Tracheophyta</taxon>
        <taxon>Spermatophyta</taxon>
        <taxon>Magnoliopsida</taxon>
        <taxon>Ranunculales</taxon>
        <taxon>Papaveraceae</taxon>
        <taxon>Papaveroideae</taxon>
        <taxon>Papaver</taxon>
    </lineage>
</organism>
<evidence type="ECO:0000313" key="2">
    <source>
        <dbReference type="Proteomes" id="UP001202328"/>
    </source>
</evidence>
<comment type="caution">
    <text evidence="1">The sequence shown here is derived from an EMBL/GenBank/DDBJ whole genome shotgun (WGS) entry which is preliminary data.</text>
</comment>
<accession>A0AAD4SQW4</accession>
<dbReference type="EMBL" id="JAJJMB010008983">
    <property type="protein sequence ID" value="KAI3917577.1"/>
    <property type="molecule type" value="Genomic_DNA"/>
</dbReference>
<protein>
    <submittedName>
        <fullName evidence="1">Uncharacterized protein</fullName>
    </submittedName>
</protein>
<proteinExistence type="predicted"/>
<gene>
    <name evidence="1" type="ORF">MKW98_021339</name>
</gene>
<name>A0AAD4SQW4_9MAGN</name>
<dbReference type="Proteomes" id="UP001202328">
    <property type="component" value="Unassembled WGS sequence"/>
</dbReference>
<keyword evidence="2" id="KW-1185">Reference proteome</keyword>
<sequence>MSKTSLERLLVLCQRTISYDYIELLKFGSRDTPLVIECFDFNSNVKHELIGCMDDQKYDMVEQVMVDCSCWWDNGWSCSLLKTGMIIGAAGSTVCYNLKPRHHILICVLLITS</sequence>
<reference evidence="1" key="1">
    <citation type="submission" date="2022-04" db="EMBL/GenBank/DDBJ databases">
        <title>A functionally conserved STORR gene fusion in Papaver species that diverged 16.8 million years ago.</title>
        <authorList>
            <person name="Catania T."/>
        </authorList>
    </citation>
    <scope>NUCLEOTIDE SEQUENCE</scope>
    <source>
        <strain evidence="1">S-188037</strain>
    </source>
</reference>
<dbReference type="AlphaFoldDB" id="A0AAD4SQW4"/>